<accession>A0A2P2IQR5</accession>
<dbReference type="AlphaFoldDB" id="A0A2P2IQR5"/>
<dbReference type="EMBL" id="GGEC01003076">
    <property type="protein sequence ID" value="MBW83559.1"/>
    <property type="molecule type" value="Transcribed_RNA"/>
</dbReference>
<reference evidence="1" key="1">
    <citation type="submission" date="2018-02" db="EMBL/GenBank/DDBJ databases">
        <title>Rhizophora mucronata_Transcriptome.</title>
        <authorList>
            <person name="Meera S.P."/>
            <person name="Sreeshan A."/>
            <person name="Augustine A."/>
        </authorList>
    </citation>
    <scope>NUCLEOTIDE SEQUENCE</scope>
    <source>
        <tissue evidence="1">Leaf</tissue>
    </source>
</reference>
<evidence type="ECO:0000313" key="1">
    <source>
        <dbReference type="EMBL" id="MBW83559.1"/>
    </source>
</evidence>
<organism evidence="1">
    <name type="scientific">Rhizophora mucronata</name>
    <name type="common">Asiatic mangrove</name>
    <dbReference type="NCBI Taxonomy" id="61149"/>
    <lineage>
        <taxon>Eukaryota</taxon>
        <taxon>Viridiplantae</taxon>
        <taxon>Streptophyta</taxon>
        <taxon>Embryophyta</taxon>
        <taxon>Tracheophyta</taxon>
        <taxon>Spermatophyta</taxon>
        <taxon>Magnoliopsida</taxon>
        <taxon>eudicotyledons</taxon>
        <taxon>Gunneridae</taxon>
        <taxon>Pentapetalae</taxon>
        <taxon>rosids</taxon>
        <taxon>fabids</taxon>
        <taxon>Malpighiales</taxon>
        <taxon>Rhizophoraceae</taxon>
        <taxon>Rhizophora</taxon>
    </lineage>
</organism>
<name>A0A2P2IQR5_RHIMU</name>
<sequence length="55" mass="6380">MVRLLAFYQAFDPARLHLPLQNRQRTVQVPVYYPHSDPPPLLALERLVVVVVLTQ</sequence>
<proteinExistence type="predicted"/>
<protein>
    <submittedName>
        <fullName evidence="1">Uncharacterized protein</fullName>
    </submittedName>
</protein>